<keyword evidence="1" id="KW-0175">Coiled coil</keyword>
<dbReference type="OrthoDB" id="8910390at2"/>
<dbReference type="EMBL" id="QKYD01000075">
    <property type="protein sequence ID" value="REI22999.1"/>
    <property type="molecule type" value="Genomic_DNA"/>
</dbReference>
<feature type="coiled-coil region" evidence="1">
    <location>
        <begin position="5"/>
        <end position="32"/>
    </location>
</feature>
<evidence type="ECO:0000313" key="3">
    <source>
        <dbReference type="EMBL" id="REI22999.1"/>
    </source>
</evidence>
<dbReference type="Proteomes" id="UP000256562">
    <property type="component" value="Unassembled WGS sequence"/>
</dbReference>
<evidence type="ECO:0000313" key="5">
    <source>
        <dbReference type="Proteomes" id="UP000256562"/>
    </source>
</evidence>
<dbReference type="EMBL" id="QKXQ01000712">
    <property type="protein sequence ID" value="REH89010.1"/>
    <property type="molecule type" value="Genomic_DNA"/>
</dbReference>
<comment type="caution">
    <text evidence="2">The sequence shown here is derived from an EMBL/GenBank/DDBJ whole genome shotgun (WGS) entry which is preliminary data.</text>
</comment>
<dbReference type="RefSeq" id="WP_115871744.1">
    <property type="nucleotide sequence ID" value="NZ_QKXN01000130.1"/>
</dbReference>
<proteinExistence type="predicted"/>
<evidence type="ECO:0000313" key="4">
    <source>
        <dbReference type="Proteomes" id="UP000256337"/>
    </source>
</evidence>
<accession>A0A3E0IKR9</accession>
<dbReference type="Proteomes" id="UP000256337">
    <property type="component" value="Unassembled WGS sequence"/>
</dbReference>
<reference evidence="4 5" key="1">
    <citation type="journal article" date="2018" name="Vet. Microbiol.">
        <title>Characterisation of Staphylococcus felis isolated from cats using whole genome sequencing.</title>
        <authorList>
            <person name="Worthing K."/>
            <person name="Pang S."/>
            <person name="Trott D.J."/>
            <person name="Abraham S."/>
            <person name="Coombs G.W."/>
            <person name="Jordan D."/>
            <person name="McIntyre L."/>
            <person name="Davies M.R."/>
            <person name="Norris J."/>
        </authorList>
    </citation>
    <scope>NUCLEOTIDE SEQUENCE [LARGE SCALE GENOMIC DNA]</scope>
    <source>
        <strain evidence="3 4">F25</strain>
        <strain evidence="2 5">F9</strain>
    </source>
</reference>
<evidence type="ECO:0000256" key="1">
    <source>
        <dbReference type="SAM" id="Coils"/>
    </source>
</evidence>
<sequence length="150" mass="17592">MQYNTKQVIEMLKNYKKDRETLERLTAEFDNNQTTGEGVAQYGTNAAMPKSNNISDPTFQRAKQLLYSNNVIKNMENRIKFIDESQNKLIKDNHIIVFVLRREGHTCDYIKNVLQVSRTRVHGILNEIAQVLCKDDDEYNDYKKKVCKEK</sequence>
<organism evidence="2 5">
    <name type="scientific">Staphylococcus felis</name>
    <dbReference type="NCBI Taxonomy" id="46127"/>
    <lineage>
        <taxon>Bacteria</taxon>
        <taxon>Bacillati</taxon>
        <taxon>Bacillota</taxon>
        <taxon>Bacilli</taxon>
        <taxon>Bacillales</taxon>
        <taxon>Staphylococcaceae</taxon>
        <taxon>Staphylococcus</taxon>
    </lineage>
</organism>
<evidence type="ECO:0000313" key="2">
    <source>
        <dbReference type="EMBL" id="REH89010.1"/>
    </source>
</evidence>
<gene>
    <name evidence="3" type="ORF">DOS76_04585</name>
    <name evidence="2" type="ORF">DOS83_13790</name>
</gene>
<dbReference type="AlphaFoldDB" id="A0A3E0IKR9"/>
<name>A0A3E0IKR9_9STAP</name>
<protein>
    <submittedName>
        <fullName evidence="2">Uncharacterized protein</fullName>
    </submittedName>
</protein>